<reference evidence="1 2" key="1">
    <citation type="submission" date="2016-01" db="EMBL/GenBank/DDBJ databases">
        <authorList>
            <person name="Peeters C."/>
        </authorList>
    </citation>
    <scope>NUCLEOTIDE SEQUENCE [LARGE SCALE GENOMIC DNA]</scope>
    <source>
        <strain evidence="1">LMG 29315</strain>
    </source>
</reference>
<evidence type="ECO:0000313" key="2">
    <source>
        <dbReference type="Proteomes" id="UP000198263"/>
    </source>
</evidence>
<keyword evidence="2" id="KW-1185">Reference proteome</keyword>
<sequence>MPAQIAEARTRGIPITSPNYASILNRSFAWRLTSSLGKTPVKRS</sequence>
<dbReference type="EMBL" id="FCNV02000003">
    <property type="protein sequence ID" value="SAL27855.1"/>
    <property type="molecule type" value="Genomic_DNA"/>
</dbReference>
<organism evidence="1 2">
    <name type="scientific">Caballeronia concitans</name>
    <dbReference type="NCBI Taxonomy" id="1777133"/>
    <lineage>
        <taxon>Bacteria</taxon>
        <taxon>Pseudomonadati</taxon>
        <taxon>Pseudomonadota</taxon>
        <taxon>Betaproteobacteria</taxon>
        <taxon>Burkholderiales</taxon>
        <taxon>Burkholderiaceae</taxon>
        <taxon>Caballeronia</taxon>
    </lineage>
</organism>
<evidence type="ECO:0000313" key="1">
    <source>
        <dbReference type="EMBL" id="SAL27855.1"/>
    </source>
</evidence>
<proteinExistence type="predicted"/>
<comment type="caution">
    <text evidence="1">The sequence shown here is derived from an EMBL/GenBank/DDBJ whole genome shotgun (WGS) entry which is preliminary data.</text>
</comment>
<protein>
    <submittedName>
        <fullName evidence="1">Uncharacterized protein</fullName>
    </submittedName>
</protein>
<name>A0A658QW33_9BURK</name>
<accession>A0A658QW33</accession>
<gene>
    <name evidence="1" type="ORF">AWB72_02232</name>
</gene>
<dbReference type="AlphaFoldDB" id="A0A658QW33"/>
<dbReference type="Proteomes" id="UP000198263">
    <property type="component" value="Unassembled WGS sequence"/>
</dbReference>